<dbReference type="PANTHER" id="PTHR43792:SF8">
    <property type="entry name" value="[RIBOSOMAL PROTEIN US5]-ALANINE N-ACETYLTRANSFERASE"/>
    <property type="match status" value="1"/>
</dbReference>
<protein>
    <submittedName>
        <fullName evidence="5">Acyl-CoA N-acyltransferase</fullName>
    </submittedName>
</protein>
<dbReference type="Pfam" id="PF00583">
    <property type="entry name" value="Acetyltransf_1"/>
    <property type="match status" value="1"/>
</dbReference>
<sequence>MPVQYPNSIESAFRSSRLVYRAIEDDDADKAWFHKHLDSDPVNIAMGTWALQKPRSKEVTAEFVKVLKKNLLAVFMCLPPTPPPNPKPDQVVKEEEATPTPIGLICLFPRGDMDPPHHRAAFLGITIARPYRGKGYGGEAINWALDWGFMRAGLHRIGLGCLDFNPNAEKLYRSLGFVEEGRDRECVLHERKWHDIINFGMLEHEWERLRQTQEEEVVVVVEKEKEGKEDSVGAPAT</sequence>
<feature type="domain" description="N-acetyltransferase" evidence="4">
    <location>
        <begin position="46"/>
        <end position="203"/>
    </location>
</feature>
<dbReference type="PROSITE" id="PS51186">
    <property type="entry name" value="GNAT"/>
    <property type="match status" value="1"/>
</dbReference>
<name>A0AAN6N9M1_9PEZI</name>
<comment type="caution">
    <text evidence="5">The sequence shown here is derived from an EMBL/GenBank/DDBJ whole genome shotgun (WGS) entry which is preliminary data.</text>
</comment>
<accession>A0AAN6N9M1</accession>
<evidence type="ECO:0000256" key="3">
    <source>
        <dbReference type="ARBA" id="ARBA00038502"/>
    </source>
</evidence>
<organism evidence="5 6">
    <name type="scientific">Diplogelasinospora grovesii</name>
    <dbReference type="NCBI Taxonomy" id="303347"/>
    <lineage>
        <taxon>Eukaryota</taxon>
        <taxon>Fungi</taxon>
        <taxon>Dikarya</taxon>
        <taxon>Ascomycota</taxon>
        <taxon>Pezizomycotina</taxon>
        <taxon>Sordariomycetes</taxon>
        <taxon>Sordariomycetidae</taxon>
        <taxon>Sordariales</taxon>
        <taxon>Diplogelasinosporaceae</taxon>
        <taxon>Diplogelasinospora</taxon>
    </lineage>
</organism>
<dbReference type="SUPFAM" id="SSF55729">
    <property type="entry name" value="Acyl-CoA N-acyltransferases (Nat)"/>
    <property type="match status" value="1"/>
</dbReference>
<dbReference type="Proteomes" id="UP001303473">
    <property type="component" value="Unassembled WGS sequence"/>
</dbReference>
<dbReference type="InterPro" id="IPR016181">
    <property type="entry name" value="Acyl_CoA_acyltransferase"/>
</dbReference>
<keyword evidence="6" id="KW-1185">Reference proteome</keyword>
<evidence type="ECO:0000256" key="1">
    <source>
        <dbReference type="ARBA" id="ARBA00022679"/>
    </source>
</evidence>
<evidence type="ECO:0000313" key="5">
    <source>
        <dbReference type="EMBL" id="KAK3941216.1"/>
    </source>
</evidence>
<dbReference type="InterPro" id="IPR000182">
    <property type="entry name" value="GNAT_dom"/>
</dbReference>
<keyword evidence="1" id="KW-0808">Transferase</keyword>
<comment type="similarity">
    <text evidence="3">Belongs to the acetyltransferase family. RimJ subfamily.</text>
</comment>
<dbReference type="GO" id="GO:0016747">
    <property type="term" value="F:acyltransferase activity, transferring groups other than amino-acyl groups"/>
    <property type="evidence" value="ECO:0007669"/>
    <property type="project" value="InterPro"/>
</dbReference>
<reference evidence="6" key="1">
    <citation type="journal article" date="2023" name="Mol. Phylogenet. Evol.">
        <title>Genome-scale phylogeny and comparative genomics of the fungal order Sordariales.</title>
        <authorList>
            <person name="Hensen N."/>
            <person name="Bonometti L."/>
            <person name="Westerberg I."/>
            <person name="Brannstrom I.O."/>
            <person name="Guillou S."/>
            <person name="Cros-Aarteil S."/>
            <person name="Calhoun S."/>
            <person name="Haridas S."/>
            <person name="Kuo A."/>
            <person name="Mondo S."/>
            <person name="Pangilinan J."/>
            <person name="Riley R."/>
            <person name="LaButti K."/>
            <person name="Andreopoulos B."/>
            <person name="Lipzen A."/>
            <person name="Chen C."/>
            <person name="Yan M."/>
            <person name="Daum C."/>
            <person name="Ng V."/>
            <person name="Clum A."/>
            <person name="Steindorff A."/>
            <person name="Ohm R.A."/>
            <person name="Martin F."/>
            <person name="Silar P."/>
            <person name="Natvig D.O."/>
            <person name="Lalanne C."/>
            <person name="Gautier V."/>
            <person name="Ament-Velasquez S.L."/>
            <person name="Kruys A."/>
            <person name="Hutchinson M.I."/>
            <person name="Powell A.J."/>
            <person name="Barry K."/>
            <person name="Miller A.N."/>
            <person name="Grigoriev I.V."/>
            <person name="Debuchy R."/>
            <person name="Gladieux P."/>
            <person name="Hiltunen Thoren M."/>
            <person name="Johannesson H."/>
        </authorList>
    </citation>
    <scope>NUCLEOTIDE SEQUENCE [LARGE SCALE GENOMIC DNA]</scope>
    <source>
        <strain evidence="6">CBS 340.73</strain>
    </source>
</reference>
<dbReference type="InterPro" id="IPR051531">
    <property type="entry name" value="N-acetyltransferase"/>
</dbReference>
<keyword evidence="2" id="KW-0012">Acyltransferase</keyword>
<evidence type="ECO:0000313" key="6">
    <source>
        <dbReference type="Proteomes" id="UP001303473"/>
    </source>
</evidence>
<dbReference type="EMBL" id="MU853785">
    <property type="protein sequence ID" value="KAK3941216.1"/>
    <property type="molecule type" value="Genomic_DNA"/>
</dbReference>
<dbReference type="CDD" id="cd04301">
    <property type="entry name" value="NAT_SF"/>
    <property type="match status" value="1"/>
</dbReference>
<evidence type="ECO:0000256" key="2">
    <source>
        <dbReference type="ARBA" id="ARBA00023315"/>
    </source>
</evidence>
<dbReference type="Gene3D" id="3.40.630.30">
    <property type="match status" value="1"/>
</dbReference>
<proteinExistence type="inferred from homology"/>
<dbReference type="PANTHER" id="PTHR43792">
    <property type="entry name" value="GNAT FAMILY, PUTATIVE (AFU_ORTHOLOGUE AFUA_3G00765)-RELATED-RELATED"/>
    <property type="match status" value="1"/>
</dbReference>
<dbReference type="AlphaFoldDB" id="A0AAN6N9M1"/>
<gene>
    <name evidence="5" type="ORF">QBC46DRAFT_105707</name>
</gene>
<evidence type="ECO:0000259" key="4">
    <source>
        <dbReference type="PROSITE" id="PS51186"/>
    </source>
</evidence>